<evidence type="ECO:0000256" key="1">
    <source>
        <dbReference type="SAM" id="SignalP"/>
    </source>
</evidence>
<keyword evidence="1" id="KW-0732">Signal</keyword>
<proteinExistence type="predicted"/>
<evidence type="ECO:0000313" key="3">
    <source>
        <dbReference type="Proteomes" id="UP000254651"/>
    </source>
</evidence>
<accession>A0A378UI01</accession>
<keyword evidence="3" id="KW-1185">Reference proteome</keyword>
<feature type="chain" id="PRO_5016706159" description="Lipoprotein" evidence="1">
    <location>
        <begin position="28"/>
        <end position="124"/>
    </location>
</feature>
<dbReference type="RefSeq" id="WP_066076474.1">
    <property type="nucleotide sequence ID" value="NZ_CP181246.1"/>
</dbReference>
<gene>
    <name evidence="2" type="ORF">NCTC10295_01715</name>
</gene>
<dbReference type="EMBL" id="UGQS01000002">
    <property type="protein sequence ID" value="STZ76925.1"/>
    <property type="molecule type" value="Genomic_DNA"/>
</dbReference>
<reference evidence="2 3" key="1">
    <citation type="submission" date="2018-06" db="EMBL/GenBank/DDBJ databases">
        <authorList>
            <consortium name="Pathogen Informatics"/>
            <person name="Doyle S."/>
        </authorList>
    </citation>
    <scope>NUCLEOTIDE SEQUENCE [LARGE SCALE GENOMIC DNA]</scope>
    <source>
        <strain evidence="2 3">NCTC10295</strain>
    </source>
</reference>
<evidence type="ECO:0008006" key="4">
    <source>
        <dbReference type="Google" id="ProtNLM"/>
    </source>
</evidence>
<name>A0A378UI01_BERDE</name>
<protein>
    <recommendedName>
        <fullName evidence="4">Lipoprotein</fullName>
    </recommendedName>
</protein>
<dbReference type="Proteomes" id="UP000254651">
    <property type="component" value="Unassembled WGS sequence"/>
</dbReference>
<dbReference type="PROSITE" id="PS51257">
    <property type="entry name" value="PROKAR_LIPOPROTEIN"/>
    <property type="match status" value="1"/>
</dbReference>
<feature type="signal peptide" evidence="1">
    <location>
        <begin position="1"/>
        <end position="27"/>
    </location>
</feature>
<dbReference type="AlphaFoldDB" id="A0A378UI01"/>
<sequence length="124" mass="13629">MLKPAILATAVALAAAACGQTSDTAKAAPAAGQDGVFKFDKTSHSVNPQYTLFGLRHLVMNNRTYAKKYAKKYPEQWKTGEEHFSRAENAFQTNQTETADAGFRAAMEQYQVILKAEQEKKAAK</sequence>
<organism evidence="2 3">
    <name type="scientific">Bergeriella denitrificans</name>
    <name type="common">Neisseria denitrificans</name>
    <dbReference type="NCBI Taxonomy" id="494"/>
    <lineage>
        <taxon>Bacteria</taxon>
        <taxon>Pseudomonadati</taxon>
        <taxon>Pseudomonadota</taxon>
        <taxon>Betaproteobacteria</taxon>
        <taxon>Neisseriales</taxon>
        <taxon>Neisseriaceae</taxon>
        <taxon>Bergeriella</taxon>
    </lineage>
</organism>
<evidence type="ECO:0000313" key="2">
    <source>
        <dbReference type="EMBL" id="STZ76925.1"/>
    </source>
</evidence>